<evidence type="ECO:0000313" key="2">
    <source>
        <dbReference type="EMBL" id="SED44721.1"/>
    </source>
</evidence>
<name>A0A1H5ASE2_9PSEU</name>
<dbReference type="GO" id="GO:0009306">
    <property type="term" value="P:protein secretion"/>
    <property type="evidence" value="ECO:0007669"/>
    <property type="project" value="InterPro"/>
</dbReference>
<evidence type="ECO:0000313" key="3">
    <source>
        <dbReference type="Proteomes" id="UP000199622"/>
    </source>
</evidence>
<protein>
    <submittedName>
        <fullName evidence="2">Excreted virulence factor EspC, type VII ESX diderm</fullName>
    </submittedName>
</protein>
<dbReference type="Pfam" id="PF10824">
    <property type="entry name" value="T7SS_ESX_EspC"/>
    <property type="match status" value="1"/>
</dbReference>
<dbReference type="STRING" id="208445.SAMN04489727_7906"/>
<sequence length="101" mass="10453">MTGFGVAADELTVHAGHLDGIERRLAAVAEAAASAAMSGNAYGLLCSFLPPCVNPVEDKGKAALAATVEAVRTTAVNVRTAAGSYRQREDASTQPFRDYLA</sequence>
<keyword evidence="3" id="KW-1185">Reference proteome</keyword>
<feature type="region of interest" description="Disordered" evidence="1">
    <location>
        <begin position="82"/>
        <end position="101"/>
    </location>
</feature>
<evidence type="ECO:0000256" key="1">
    <source>
        <dbReference type="SAM" id="MobiDB-lite"/>
    </source>
</evidence>
<accession>A0A1H5ASE2</accession>
<proteinExistence type="predicted"/>
<dbReference type="EMBL" id="FNSO01000004">
    <property type="protein sequence ID" value="SED44721.1"/>
    <property type="molecule type" value="Genomic_DNA"/>
</dbReference>
<dbReference type="Proteomes" id="UP000199622">
    <property type="component" value="Unassembled WGS sequence"/>
</dbReference>
<gene>
    <name evidence="2" type="ORF">SAMN04489727_7906</name>
</gene>
<dbReference type="InterPro" id="IPR022536">
    <property type="entry name" value="EspC"/>
</dbReference>
<dbReference type="RefSeq" id="WP_091316997.1">
    <property type="nucleotide sequence ID" value="NZ_FNSO01000004.1"/>
</dbReference>
<dbReference type="AlphaFoldDB" id="A0A1H5ASE2"/>
<organism evidence="2 3">
    <name type="scientific">Amycolatopsis tolypomycina</name>
    <dbReference type="NCBI Taxonomy" id="208445"/>
    <lineage>
        <taxon>Bacteria</taxon>
        <taxon>Bacillati</taxon>
        <taxon>Actinomycetota</taxon>
        <taxon>Actinomycetes</taxon>
        <taxon>Pseudonocardiales</taxon>
        <taxon>Pseudonocardiaceae</taxon>
        <taxon>Amycolatopsis</taxon>
    </lineage>
</organism>
<reference evidence="3" key="1">
    <citation type="submission" date="2016-10" db="EMBL/GenBank/DDBJ databases">
        <authorList>
            <person name="Varghese N."/>
            <person name="Submissions S."/>
        </authorList>
    </citation>
    <scope>NUCLEOTIDE SEQUENCE [LARGE SCALE GENOMIC DNA]</scope>
    <source>
        <strain evidence="3">DSM 44544</strain>
    </source>
</reference>